<organism evidence="2 3">
    <name type="scientific">Phytophthora nicotianae</name>
    <name type="common">Potato buckeye rot agent</name>
    <name type="synonym">Phytophthora parasitica</name>
    <dbReference type="NCBI Taxonomy" id="4792"/>
    <lineage>
        <taxon>Eukaryota</taxon>
        <taxon>Sar</taxon>
        <taxon>Stramenopiles</taxon>
        <taxon>Oomycota</taxon>
        <taxon>Peronosporomycetes</taxon>
        <taxon>Peronosporales</taxon>
        <taxon>Peronosporaceae</taxon>
        <taxon>Phytophthora</taxon>
    </lineage>
</organism>
<sequence>MDGHSCLVILSTLSLYYIITEPSVLLVDNLDCHVSAASEAIVAGELVLMLQALPKNATSVRQPLDVGVMGPLKAKLQSLWMEEKGKAMTAHEKRASTIKRTIQAWESIKDTTVRKAFNKALNTTF</sequence>
<reference evidence="2 3" key="1">
    <citation type="submission" date="2015-11" db="EMBL/GenBank/DDBJ databases">
        <title>Genomes and virulence difference between two physiological races of Phytophthora nicotianae.</title>
        <authorList>
            <person name="Liu H."/>
            <person name="Ma X."/>
            <person name="Yu H."/>
            <person name="Fang D."/>
            <person name="Li Y."/>
            <person name="Wang X."/>
            <person name="Wang W."/>
            <person name="Dong Y."/>
            <person name="Xiao B."/>
        </authorList>
    </citation>
    <scope>NUCLEOTIDE SEQUENCE [LARGE SCALE GENOMIC DNA]</scope>
    <source>
        <strain evidence="3">race 0</strain>
    </source>
</reference>
<proteinExistence type="predicted"/>
<dbReference type="InterPro" id="IPR004875">
    <property type="entry name" value="DDE_SF_endonuclease_dom"/>
</dbReference>
<evidence type="ECO:0000313" key="2">
    <source>
        <dbReference type="EMBL" id="KUF85609.1"/>
    </source>
</evidence>
<comment type="caution">
    <text evidence="2">The sequence shown here is derived from an EMBL/GenBank/DDBJ whole genome shotgun (WGS) entry which is preliminary data.</text>
</comment>
<feature type="domain" description="DDE-1" evidence="1">
    <location>
        <begin position="22"/>
        <end position="117"/>
    </location>
</feature>
<name>A0A0W8CNP1_PHYNI</name>
<dbReference type="GO" id="GO:0003676">
    <property type="term" value="F:nucleic acid binding"/>
    <property type="evidence" value="ECO:0007669"/>
    <property type="project" value="InterPro"/>
</dbReference>
<protein>
    <recommendedName>
        <fullName evidence="1">DDE-1 domain-containing protein</fullName>
    </recommendedName>
</protein>
<evidence type="ECO:0000259" key="1">
    <source>
        <dbReference type="Pfam" id="PF03184"/>
    </source>
</evidence>
<dbReference type="Proteomes" id="UP000052943">
    <property type="component" value="Unassembled WGS sequence"/>
</dbReference>
<evidence type="ECO:0000313" key="3">
    <source>
        <dbReference type="Proteomes" id="UP000052943"/>
    </source>
</evidence>
<accession>A0A0W8CNP1</accession>
<gene>
    <name evidence="2" type="ORF">AM587_10001078</name>
</gene>
<dbReference type="Pfam" id="PF03184">
    <property type="entry name" value="DDE_1"/>
    <property type="match status" value="1"/>
</dbReference>
<dbReference type="EMBL" id="LNFO01002471">
    <property type="protein sequence ID" value="KUF85609.1"/>
    <property type="molecule type" value="Genomic_DNA"/>
</dbReference>
<dbReference type="OrthoDB" id="97987at2759"/>
<dbReference type="AlphaFoldDB" id="A0A0W8CNP1"/>